<keyword evidence="1" id="KW-0472">Membrane</keyword>
<dbReference type="STRING" id="536979.SAMN04488055_1724"/>
<name>A0A1N6EN68_9BACT</name>
<dbReference type="RefSeq" id="WP_143197390.1">
    <property type="nucleotide sequence ID" value="NZ_FSRA01000001.1"/>
</dbReference>
<keyword evidence="3" id="KW-1185">Reference proteome</keyword>
<keyword evidence="1" id="KW-0812">Transmembrane</keyword>
<dbReference type="AlphaFoldDB" id="A0A1N6EN68"/>
<accession>A0A1N6EN68</accession>
<dbReference type="EMBL" id="FSRA01000001">
    <property type="protein sequence ID" value="SIN84454.1"/>
    <property type="molecule type" value="Genomic_DNA"/>
</dbReference>
<protein>
    <submittedName>
        <fullName evidence="2">Uncharacterized protein</fullName>
    </submittedName>
</protein>
<feature type="transmembrane region" description="Helical" evidence="1">
    <location>
        <begin position="85"/>
        <end position="104"/>
    </location>
</feature>
<feature type="transmembrane region" description="Helical" evidence="1">
    <location>
        <begin position="55"/>
        <end position="73"/>
    </location>
</feature>
<dbReference type="Proteomes" id="UP000185003">
    <property type="component" value="Unassembled WGS sequence"/>
</dbReference>
<reference evidence="2 3" key="1">
    <citation type="submission" date="2016-11" db="EMBL/GenBank/DDBJ databases">
        <authorList>
            <person name="Jaros S."/>
            <person name="Januszkiewicz K."/>
            <person name="Wedrychowicz H."/>
        </authorList>
    </citation>
    <scope>NUCLEOTIDE SEQUENCE [LARGE SCALE GENOMIC DNA]</scope>
    <source>
        <strain evidence="2 3">DSM 24787</strain>
    </source>
</reference>
<gene>
    <name evidence="2" type="ORF">SAMN04488055_1724</name>
</gene>
<proteinExistence type="predicted"/>
<feature type="transmembrane region" description="Helical" evidence="1">
    <location>
        <begin position="20"/>
        <end position="43"/>
    </location>
</feature>
<evidence type="ECO:0000256" key="1">
    <source>
        <dbReference type="SAM" id="Phobius"/>
    </source>
</evidence>
<evidence type="ECO:0000313" key="2">
    <source>
        <dbReference type="EMBL" id="SIN84454.1"/>
    </source>
</evidence>
<feature type="transmembrane region" description="Helical" evidence="1">
    <location>
        <begin position="125"/>
        <end position="144"/>
    </location>
</feature>
<evidence type="ECO:0000313" key="3">
    <source>
        <dbReference type="Proteomes" id="UP000185003"/>
    </source>
</evidence>
<keyword evidence="1" id="KW-1133">Transmembrane helix</keyword>
<organism evidence="2 3">
    <name type="scientific">Chitinophaga niabensis</name>
    <dbReference type="NCBI Taxonomy" id="536979"/>
    <lineage>
        <taxon>Bacteria</taxon>
        <taxon>Pseudomonadati</taxon>
        <taxon>Bacteroidota</taxon>
        <taxon>Chitinophagia</taxon>
        <taxon>Chitinophagales</taxon>
        <taxon>Chitinophagaceae</taxon>
        <taxon>Chitinophaga</taxon>
    </lineage>
</organism>
<sequence>MQYLVQVQEIIYSYLNNGPMGIVLITFVIFFAAAIISALCFFLSLQIYKALRAKAFWLFTSFVLLFCIIYILINRYGLAISFDGIGLVLVVGAVMIAAGSALTVSEGFYRPLLFKKDPSAGRWRFLSFVLSFSLIFSIMEMIYLSNLEFGR</sequence>